<evidence type="ECO:0000256" key="2">
    <source>
        <dbReference type="ARBA" id="ARBA00022729"/>
    </source>
</evidence>
<feature type="domain" description="Heparin-sulfate lyase N-terminal" evidence="6">
    <location>
        <begin position="57"/>
        <end position="293"/>
    </location>
</feature>
<reference evidence="7" key="1">
    <citation type="journal article" date="2021" name="PeerJ">
        <title>Extensive microbial diversity within the chicken gut microbiome revealed by metagenomics and culture.</title>
        <authorList>
            <person name="Gilroy R."/>
            <person name="Ravi A."/>
            <person name="Getino M."/>
            <person name="Pursley I."/>
            <person name="Horton D.L."/>
            <person name="Alikhan N.F."/>
            <person name="Baker D."/>
            <person name="Gharbi K."/>
            <person name="Hall N."/>
            <person name="Watson M."/>
            <person name="Adriaenssens E.M."/>
            <person name="Foster-Nyarko E."/>
            <person name="Jarju S."/>
            <person name="Secka A."/>
            <person name="Antonio M."/>
            <person name="Oren A."/>
            <person name="Chaudhuri R.R."/>
            <person name="La Ragione R."/>
            <person name="Hildebrand F."/>
            <person name="Pallen M.J."/>
        </authorList>
    </citation>
    <scope>NUCLEOTIDE SEQUENCE</scope>
    <source>
        <strain evidence="7">CHK188-11489</strain>
    </source>
</reference>
<evidence type="ECO:0000259" key="6">
    <source>
        <dbReference type="Pfam" id="PF16889"/>
    </source>
</evidence>
<dbReference type="InterPro" id="IPR012480">
    <property type="entry name" value="Hepar_II_III_C"/>
</dbReference>
<dbReference type="PANTHER" id="PTHR39210">
    <property type="entry name" value="HEPARIN-SULFATE LYASE"/>
    <property type="match status" value="1"/>
</dbReference>
<dbReference type="InterPro" id="IPR008929">
    <property type="entry name" value="Chondroitin_lyas"/>
</dbReference>
<evidence type="ECO:0000313" key="7">
    <source>
        <dbReference type="EMBL" id="HIZ61286.1"/>
    </source>
</evidence>
<reference evidence="7" key="2">
    <citation type="submission" date="2021-04" db="EMBL/GenBank/DDBJ databases">
        <authorList>
            <person name="Gilroy R."/>
        </authorList>
    </citation>
    <scope>NUCLEOTIDE SEQUENCE</scope>
    <source>
        <strain evidence="7">CHK188-11489</strain>
    </source>
</reference>
<proteinExistence type="predicted"/>
<dbReference type="Pfam" id="PF16889">
    <property type="entry name" value="Hepar_II_III_N"/>
    <property type="match status" value="1"/>
</dbReference>
<dbReference type="EMBL" id="DXBF01000007">
    <property type="protein sequence ID" value="HIZ61286.1"/>
    <property type="molecule type" value="Genomic_DNA"/>
</dbReference>
<name>A0A9D2FIR5_9FIRM</name>
<comment type="subcellular location">
    <subcellularLocation>
        <location evidence="1">Periplasm</location>
    </subcellularLocation>
</comment>
<accession>A0A9D2FIR5</accession>
<evidence type="ECO:0000256" key="3">
    <source>
        <dbReference type="ARBA" id="ARBA00022764"/>
    </source>
</evidence>
<evidence type="ECO:0000256" key="1">
    <source>
        <dbReference type="ARBA" id="ARBA00004418"/>
    </source>
</evidence>
<dbReference type="Gene3D" id="2.70.98.70">
    <property type="match status" value="1"/>
</dbReference>
<dbReference type="Proteomes" id="UP000824105">
    <property type="component" value="Unassembled WGS sequence"/>
</dbReference>
<dbReference type="SUPFAM" id="SSF48230">
    <property type="entry name" value="Chondroitin AC/alginate lyase"/>
    <property type="match status" value="1"/>
</dbReference>
<gene>
    <name evidence="7" type="ORF">H9724_00725</name>
</gene>
<keyword evidence="2" id="KW-0732">Signal</keyword>
<evidence type="ECO:0000313" key="8">
    <source>
        <dbReference type="Proteomes" id="UP000824105"/>
    </source>
</evidence>
<keyword evidence="4" id="KW-0456">Lyase</keyword>
<organism evidence="7 8">
    <name type="scientific">Candidatus Gemmiger avistercoris</name>
    <dbReference type="NCBI Taxonomy" id="2838606"/>
    <lineage>
        <taxon>Bacteria</taxon>
        <taxon>Bacillati</taxon>
        <taxon>Bacillota</taxon>
        <taxon>Clostridia</taxon>
        <taxon>Eubacteriales</taxon>
        <taxon>Gemmiger</taxon>
    </lineage>
</organism>
<dbReference type="Pfam" id="PF07940">
    <property type="entry name" value="Hepar_II_III_C"/>
    <property type="match status" value="1"/>
</dbReference>
<evidence type="ECO:0000256" key="4">
    <source>
        <dbReference type="ARBA" id="ARBA00023239"/>
    </source>
</evidence>
<dbReference type="PANTHER" id="PTHR39210:SF1">
    <property type="entry name" value="HEPARIN-SULFATE LYASE"/>
    <property type="match status" value="1"/>
</dbReference>
<evidence type="ECO:0000259" key="5">
    <source>
        <dbReference type="Pfam" id="PF07940"/>
    </source>
</evidence>
<dbReference type="Gene3D" id="1.50.10.100">
    <property type="entry name" value="Chondroitin AC/alginate lyase"/>
    <property type="match status" value="1"/>
</dbReference>
<dbReference type="InterPro" id="IPR031680">
    <property type="entry name" value="Hepar_II_III_N"/>
</dbReference>
<dbReference type="GO" id="GO:0042597">
    <property type="term" value="C:periplasmic space"/>
    <property type="evidence" value="ECO:0007669"/>
    <property type="project" value="UniProtKB-SubCell"/>
</dbReference>
<protein>
    <submittedName>
        <fullName evidence="7">Heparinase II/III family protein</fullName>
    </submittedName>
</protein>
<keyword evidence="3" id="KW-0574">Periplasm</keyword>
<dbReference type="AlphaFoldDB" id="A0A9D2FIR5"/>
<feature type="domain" description="Heparinase II/III-like C-terminal" evidence="5">
    <location>
        <begin position="340"/>
        <end position="552"/>
    </location>
</feature>
<comment type="caution">
    <text evidence="7">The sequence shown here is derived from an EMBL/GenBank/DDBJ whole genome shotgun (WGS) entry which is preliminary data.</text>
</comment>
<dbReference type="GO" id="GO:0016829">
    <property type="term" value="F:lyase activity"/>
    <property type="evidence" value="ECO:0007669"/>
    <property type="project" value="UniProtKB-KW"/>
</dbReference>
<sequence length="654" mass="71895">MNKNFWCADPAAAAAALRAQYPRAAERACAIADDVCANRFLFRDHWEMERTNVPVQFGPEEKDIDWALIPAGDPEWIYAMNRHTSFVNLARAWLLTGDERYAQKYARLIEDWIDRVPLTGESRNDTWRSLEAGLRCENWLRALELLAGSGVPGAALRQKIETCLRQHGGYLAAASNTFHRLSNWGVLQDHGLFLLGVYFDRADWRQLALSRLDENLHHAVFGDGSQWEQSPMYHCEVLHNALDVVLVGRKAGVPLPAPFTDAVHRMCRALAAWVKPDGRLPMQSDSDDMDARDLLAAGALLFEDGALRALAGDALLPENLWDFGPEAAARYAALPADPAARGSAALPDSGNYMLRGAQGAWAHMHCGCLGSGHGHADLLHLDAGIAGEDVLIDSGRYTYVDSAIRRQLKLPAAHNTTRVDGEDFSACVDSWGYSRLAVPLKGEHRFTPQADYISGLHLGYLDRGAVVGRKVVFLKEQGLAVIFDQLYAAGEHLFEQRFHFAPGTLAPAGDGACWQGRRAAARLLCLGDGLEQAWSREPFSREYNRLEEGAVLTCRRRTGGFNWFVTVLSLDGDGRPHPLTAELLPVTRLRRGDTLPDAMAQAVRIVKDGRQTVVVACHGEVISEVDLLAAGGCEGYGKLLVFTGGCKRGLCLAW</sequence>